<feature type="compositionally biased region" description="Gly residues" evidence="2">
    <location>
        <begin position="274"/>
        <end position="287"/>
    </location>
</feature>
<comment type="caution">
    <text evidence="5">The sequence shown here is derived from an EMBL/GenBank/DDBJ whole genome shotgun (WGS) entry which is preliminary data.</text>
</comment>
<dbReference type="EMBL" id="JAGQLL010000077">
    <property type="protein sequence ID" value="MCA9380518.1"/>
    <property type="molecule type" value="Genomic_DNA"/>
</dbReference>
<evidence type="ECO:0000259" key="4">
    <source>
        <dbReference type="Pfam" id="PF18915"/>
    </source>
</evidence>
<feature type="coiled-coil region" evidence="1">
    <location>
        <begin position="114"/>
        <end position="202"/>
    </location>
</feature>
<dbReference type="Pfam" id="PF18915">
    <property type="entry name" value="DUF5667"/>
    <property type="match status" value="1"/>
</dbReference>
<keyword evidence="3" id="KW-0812">Transmembrane</keyword>
<dbReference type="AlphaFoldDB" id="A0A955IEJ6"/>
<evidence type="ECO:0000313" key="6">
    <source>
        <dbReference type="Proteomes" id="UP000745577"/>
    </source>
</evidence>
<keyword evidence="3" id="KW-1133">Transmembrane helix</keyword>
<feature type="compositionally biased region" description="Polar residues" evidence="2">
    <location>
        <begin position="237"/>
        <end position="256"/>
    </location>
</feature>
<evidence type="ECO:0000313" key="5">
    <source>
        <dbReference type="EMBL" id="MCA9380518.1"/>
    </source>
</evidence>
<sequence>MITEEKLIKTLNKLDTKPSNEWANRVVQKIQSDIFNVTKEPQQRNTFSSLFNFLSFFYMSPKYKLFLTLGIVFVLLVTSGGVAYASDDALPGDLLYPVDKAVESINRVIISDPIAKAEFEVQVLDERVSELENLSEDVESESVGDANEEVEAQKNRVRERLEVLAELSVQNKLNTQEQQQLMQEVQNKLQVHEESMNQIKTNLENKGDVDNSQKLTEIKNQYSEEIGGEINKYESESGVQLNESEMENNQGDDTQIQNQNQNEVQNDDNDNGNGLDGGSGSSSGGRN</sequence>
<reference evidence="5" key="2">
    <citation type="journal article" date="2021" name="Microbiome">
        <title>Successional dynamics and alternative stable states in a saline activated sludge microbial community over 9 years.</title>
        <authorList>
            <person name="Wang Y."/>
            <person name="Ye J."/>
            <person name="Ju F."/>
            <person name="Liu L."/>
            <person name="Boyd J.A."/>
            <person name="Deng Y."/>
            <person name="Parks D.H."/>
            <person name="Jiang X."/>
            <person name="Yin X."/>
            <person name="Woodcroft B.J."/>
            <person name="Tyson G.W."/>
            <person name="Hugenholtz P."/>
            <person name="Polz M.F."/>
            <person name="Zhang T."/>
        </authorList>
    </citation>
    <scope>NUCLEOTIDE SEQUENCE</scope>
    <source>
        <strain evidence="5">HKST-UBA15</strain>
    </source>
</reference>
<keyword evidence="1" id="KW-0175">Coiled coil</keyword>
<dbReference type="InterPro" id="IPR043725">
    <property type="entry name" value="DUF5667"/>
</dbReference>
<reference evidence="5" key="1">
    <citation type="submission" date="2020-04" db="EMBL/GenBank/DDBJ databases">
        <authorList>
            <person name="Zhang T."/>
        </authorList>
    </citation>
    <scope>NUCLEOTIDE SEQUENCE</scope>
    <source>
        <strain evidence="5">HKST-UBA15</strain>
    </source>
</reference>
<evidence type="ECO:0000256" key="3">
    <source>
        <dbReference type="SAM" id="Phobius"/>
    </source>
</evidence>
<gene>
    <name evidence="5" type="ORF">KC675_05050</name>
</gene>
<organism evidence="5 6">
    <name type="scientific">Candidatus Dojkabacteria bacterium</name>
    <dbReference type="NCBI Taxonomy" id="2099670"/>
    <lineage>
        <taxon>Bacteria</taxon>
        <taxon>Candidatus Dojkabacteria</taxon>
    </lineage>
</organism>
<name>A0A955IEJ6_9BACT</name>
<accession>A0A955IEJ6</accession>
<feature type="transmembrane region" description="Helical" evidence="3">
    <location>
        <begin position="65"/>
        <end position="85"/>
    </location>
</feature>
<evidence type="ECO:0000256" key="2">
    <source>
        <dbReference type="SAM" id="MobiDB-lite"/>
    </source>
</evidence>
<proteinExistence type="predicted"/>
<protein>
    <recommendedName>
        <fullName evidence="4">DUF5667 domain-containing protein</fullName>
    </recommendedName>
</protein>
<evidence type="ECO:0000256" key="1">
    <source>
        <dbReference type="SAM" id="Coils"/>
    </source>
</evidence>
<feature type="domain" description="DUF5667" evidence="4">
    <location>
        <begin position="89"/>
        <end position="188"/>
    </location>
</feature>
<dbReference type="Proteomes" id="UP000745577">
    <property type="component" value="Unassembled WGS sequence"/>
</dbReference>
<feature type="region of interest" description="Disordered" evidence="2">
    <location>
        <begin position="235"/>
        <end position="287"/>
    </location>
</feature>
<keyword evidence="3" id="KW-0472">Membrane</keyword>